<dbReference type="EC" id="1.-.-.-" evidence="2"/>
<dbReference type="PANTHER" id="PTHR33336">
    <property type="entry name" value="QUINOL MONOOXYGENASE YGIN-RELATED"/>
    <property type="match status" value="1"/>
</dbReference>
<accession>A0A1V4SRT9</accession>
<reference evidence="2" key="1">
    <citation type="submission" date="2017-03" db="EMBL/GenBank/DDBJ databases">
        <title>Genome sequence of Clostridium hungatei DSM 14427.</title>
        <authorList>
            <person name="Poehlein A."/>
            <person name="Daniel R."/>
        </authorList>
    </citation>
    <scope>NUCLEOTIDE SEQUENCE [LARGE SCALE GENOMIC DNA]</scope>
    <source>
        <strain evidence="2">DSM 14427</strain>
    </source>
</reference>
<dbReference type="AlphaFoldDB" id="A0A1V4SRT9"/>
<feature type="domain" description="ABM" evidence="1">
    <location>
        <begin position="2"/>
        <end position="91"/>
    </location>
</feature>
<dbReference type="Proteomes" id="UP000191554">
    <property type="component" value="Unassembled WGS sequence"/>
</dbReference>
<dbReference type="EMBL" id="MZGX01000002">
    <property type="protein sequence ID" value="OPX46011.1"/>
    <property type="molecule type" value="Genomic_DNA"/>
</dbReference>
<gene>
    <name evidence="2" type="primary">ycnE</name>
    <name evidence="2" type="ORF">CLHUN_04860</name>
</gene>
<dbReference type="PROSITE" id="PS51725">
    <property type="entry name" value="ABM"/>
    <property type="match status" value="1"/>
</dbReference>
<keyword evidence="3" id="KW-1185">Reference proteome</keyword>
<evidence type="ECO:0000259" key="1">
    <source>
        <dbReference type="PROSITE" id="PS51725"/>
    </source>
</evidence>
<dbReference type="Pfam" id="PF03992">
    <property type="entry name" value="ABM"/>
    <property type="match status" value="1"/>
</dbReference>
<dbReference type="RefSeq" id="WP_080062954.1">
    <property type="nucleotide sequence ID" value="NZ_MZGX01000002.1"/>
</dbReference>
<dbReference type="PANTHER" id="PTHR33336:SF15">
    <property type="entry name" value="ABM DOMAIN-CONTAINING PROTEIN"/>
    <property type="match status" value="1"/>
</dbReference>
<comment type="caution">
    <text evidence="2">The sequence shown here is derived from an EMBL/GenBank/DDBJ whole genome shotgun (WGS) entry which is preliminary data.</text>
</comment>
<dbReference type="STRING" id="48256.CLHUN_04860"/>
<dbReference type="InterPro" id="IPR007138">
    <property type="entry name" value="ABM_dom"/>
</dbReference>
<dbReference type="OrthoDB" id="287932at2"/>
<dbReference type="GO" id="GO:0004497">
    <property type="term" value="F:monooxygenase activity"/>
    <property type="evidence" value="ECO:0007669"/>
    <property type="project" value="UniProtKB-KW"/>
</dbReference>
<dbReference type="InterPro" id="IPR050744">
    <property type="entry name" value="AI-2_Isomerase_LsrG"/>
</dbReference>
<evidence type="ECO:0000313" key="3">
    <source>
        <dbReference type="Proteomes" id="UP000191554"/>
    </source>
</evidence>
<organism evidence="2 3">
    <name type="scientific">Ruminiclostridium hungatei</name>
    <name type="common">Clostridium hungatei</name>
    <dbReference type="NCBI Taxonomy" id="48256"/>
    <lineage>
        <taxon>Bacteria</taxon>
        <taxon>Bacillati</taxon>
        <taxon>Bacillota</taxon>
        <taxon>Clostridia</taxon>
        <taxon>Eubacteriales</taxon>
        <taxon>Oscillospiraceae</taxon>
        <taxon>Ruminiclostridium</taxon>
    </lineage>
</organism>
<proteinExistence type="predicted"/>
<name>A0A1V4SRT9_RUMHU</name>
<dbReference type="SUPFAM" id="SSF54909">
    <property type="entry name" value="Dimeric alpha+beta barrel"/>
    <property type="match status" value="1"/>
</dbReference>
<dbReference type="InterPro" id="IPR011008">
    <property type="entry name" value="Dimeric_a/b-barrel"/>
</dbReference>
<sequence length="95" mass="10801">MIAVYARCKVPGHNQEKFISIAKQLVAETIKEKGNISYELIRDTGDPAVFAFMERWESREVLDAHMKTPHFTALFPAMEELLDGEMQGTVFEIIA</sequence>
<keyword evidence="2" id="KW-0560">Oxidoreductase</keyword>
<keyword evidence="2" id="KW-0503">Monooxygenase</keyword>
<dbReference type="Gene3D" id="3.30.70.100">
    <property type="match status" value="1"/>
</dbReference>
<evidence type="ECO:0000313" key="2">
    <source>
        <dbReference type="EMBL" id="OPX46011.1"/>
    </source>
</evidence>
<protein>
    <submittedName>
        <fullName evidence="2">Putative monooxygenase YcnE</fullName>
        <ecNumber evidence="2">1.-.-.-</ecNumber>
    </submittedName>
</protein>